<dbReference type="AlphaFoldDB" id="A0A9P8RRE0"/>
<dbReference type="EMBL" id="JAGHQM010000322">
    <property type="protein sequence ID" value="KAH0562580.1"/>
    <property type="molecule type" value="Genomic_DNA"/>
</dbReference>
<dbReference type="Proteomes" id="UP000750711">
    <property type="component" value="Unassembled WGS sequence"/>
</dbReference>
<reference evidence="1" key="1">
    <citation type="submission" date="2021-03" db="EMBL/GenBank/DDBJ databases">
        <title>Comparative genomics and phylogenomic investigation of the class Geoglossomycetes provide insights into ecological specialization and systematics.</title>
        <authorList>
            <person name="Melie T."/>
            <person name="Pirro S."/>
            <person name="Miller A.N."/>
            <person name="Quandt A."/>
        </authorList>
    </citation>
    <scope>NUCLEOTIDE SEQUENCE</scope>
    <source>
        <strain evidence="1">CAQ_001_2017</strain>
    </source>
</reference>
<organism evidence="1 2">
    <name type="scientific">Trichoglossum hirsutum</name>
    <dbReference type="NCBI Taxonomy" id="265104"/>
    <lineage>
        <taxon>Eukaryota</taxon>
        <taxon>Fungi</taxon>
        <taxon>Dikarya</taxon>
        <taxon>Ascomycota</taxon>
        <taxon>Pezizomycotina</taxon>
        <taxon>Geoglossomycetes</taxon>
        <taxon>Geoglossales</taxon>
        <taxon>Geoglossaceae</taxon>
        <taxon>Trichoglossum</taxon>
    </lineage>
</organism>
<accession>A0A9P8RRE0</accession>
<comment type="caution">
    <text evidence="1">The sequence shown here is derived from an EMBL/GenBank/DDBJ whole genome shotgun (WGS) entry which is preliminary data.</text>
</comment>
<gene>
    <name evidence="1" type="ORF">GP486_002737</name>
</gene>
<keyword evidence="2" id="KW-1185">Reference proteome</keyword>
<evidence type="ECO:0000313" key="2">
    <source>
        <dbReference type="Proteomes" id="UP000750711"/>
    </source>
</evidence>
<name>A0A9P8RRE0_9PEZI</name>
<evidence type="ECO:0000313" key="1">
    <source>
        <dbReference type="EMBL" id="KAH0562580.1"/>
    </source>
</evidence>
<proteinExistence type="predicted"/>
<protein>
    <submittedName>
        <fullName evidence="1">Uncharacterized protein</fullName>
    </submittedName>
</protein>
<sequence>MPESLGCMEGSISRTTDNAQFNPQWYHEDTQSTANTIDSSVHPICINPRLLDLQASQNPLPEPYLSFPPSRLSTQTPLATSAPPNQLDEWTKERKGKVETNKMIFHHARPHPVYFLAGDTTTWESEPFRIALRIANNAQYPTLEVTACSFFSNFLTPRYRRYNWATGSWQTAESTNRFALTKEATSQCIDKTDALADWAVQSVSEHFRLCKPAYDSFFAMALEYVRKKLPLVIRIF</sequence>